<dbReference type="InterPro" id="IPR006260">
    <property type="entry name" value="TonB/TolA_C"/>
</dbReference>
<name>A0ABT3L469_9CYAN</name>
<evidence type="ECO:0000256" key="3">
    <source>
        <dbReference type="ARBA" id="ARBA00022989"/>
    </source>
</evidence>
<dbReference type="Proteomes" id="UP001526426">
    <property type="component" value="Unassembled WGS sequence"/>
</dbReference>
<reference evidence="5 6" key="1">
    <citation type="submission" date="2021-08" db="EMBL/GenBank/DDBJ databases">
        <title>Draft genome sequence of Spirulina subsalsa with high tolerance to salinity and hype-accumulation of phycocyanin.</title>
        <authorList>
            <person name="Pei H."/>
            <person name="Jiang L."/>
        </authorList>
    </citation>
    <scope>NUCLEOTIDE SEQUENCE [LARGE SCALE GENOMIC DNA]</scope>
    <source>
        <strain evidence="5 6">FACHB-351</strain>
    </source>
</reference>
<evidence type="ECO:0000313" key="5">
    <source>
        <dbReference type="EMBL" id="MCW6036270.1"/>
    </source>
</evidence>
<accession>A0ABT3L469</accession>
<organism evidence="5 6">
    <name type="scientific">Spirulina subsalsa FACHB-351</name>
    <dbReference type="NCBI Taxonomy" id="234711"/>
    <lineage>
        <taxon>Bacteria</taxon>
        <taxon>Bacillati</taxon>
        <taxon>Cyanobacteriota</taxon>
        <taxon>Cyanophyceae</taxon>
        <taxon>Spirulinales</taxon>
        <taxon>Spirulinaceae</taxon>
        <taxon>Spirulina</taxon>
    </lineage>
</organism>
<evidence type="ECO:0000313" key="6">
    <source>
        <dbReference type="Proteomes" id="UP001526426"/>
    </source>
</evidence>
<sequence length="331" mass="36911">MFSRFRFPSLLFLGVATCLVILFLAVPKIPGMAQNITQATIVEILDSDRVFIQDRIARVNTTAQLGQQVRTEQARAGLRFNNQAMIRLGRNASFIVGSRCVQLRRGQAVVSGGVRGCVGSIVAVTRGTLYTLEVDEQQQGQVRVLQGEVDLFNVENPDLPPVRVRAWQKVGVTPSGTLTDIEMITPRELGQLLTGPMFEGFDVPLPMTDNRDTVARPPASTTPPSGSSDLISRVCQNVVETYKRNLQNILAQSWNPPRPPSRGIWVTRLSYDLHRDGRVSNIQVLESSGFAPLDQSAIAHVQTLQNQFRPFPECYTRDTMAITHRFQLRYH</sequence>
<comment type="caution">
    <text evidence="5">The sequence shown here is derived from an EMBL/GenBank/DDBJ whole genome shotgun (WGS) entry which is preliminary data.</text>
</comment>
<evidence type="ECO:0000256" key="1">
    <source>
        <dbReference type="ARBA" id="ARBA00004167"/>
    </source>
</evidence>
<evidence type="ECO:0000256" key="2">
    <source>
        <dbReference type="ARBA" id="ARBA00022692"/>
    </source>
</evidence>
<keyword evidence="6" id="KW-1185">Reference proteome</keyword>
<keyword evidence="4" id="KW-0472">Membrane</keyword>
<dbReference type="RefSeq" id="WP_265264017.1">
    <property type="nucleotide sequence ID" value="NZ_JAIHOM010000032.1"/>
</dbReference>
<evidence type="ECO:0000256" key="4">
    <source>
        <dbReference type="ARBA" id="ARBA00023136"/>
    </source>
</evidence>
<dbReference type="NCBIfam" id="TIGR01352">
    <property type="entry name" value="tonB_Cterm"/>
    <property type="match status" value="1"/>
</dbReference>
<protein>
    <submittedName>
        <fullName evidence="5">TonB family protein</fullName>
    </submittedName>
</protein>
<keyword evidence="2" id="KW-0812">Transmembrane</keyword>
<keyword evidence="3" id="KW-1133">Transmembrane helix</keyword>
<gene>
    <name evidence="5" type="ORF">K4A83_08290</name>
</gene>
<dbReference type="Gene3D" id="3.30.1150.10">
    <property type="match status" value="1"/>
</dbReference>
<dbReference type="SUPFAM" id="SSF74653">
    <property type="entry name" value="TolA/TonB C-terminal domain"/>
    <property type="match status" value="1"/>
</dbReference>
<proteinExistence type="predicted"/>
<dbReference type="Pfam" id="PF13103">
    <property type="entry name" value="TonB_2"/>
    <property type="match status" value="1"/>
</dbReference>
<comment type="subcellular location">
    <subcellularLocation>
        <location evidence="1">Membrane</location>
        <topology evidence="1">Single-pass membrane protein</topology>
    </subcellularLocation>
</comment>
<dbReference type="EMBL" id="JAIHOM010000032">
    <property type="protein sequence ID" value="MCW6036270.1"/>
    <property type="molecule type" value="Genomic_DNA"/>
</dbReference>